<organism evidence="3 4">
    <name type="scientific">Streptomyces showdoensis</name>
    <dbReference type="NCBI Taxonomy" id="68268"/>
    <lineage>
        <taxon>Bacteria</taxon>
        <taxon>Bacillati</taxon>
        <taxon>Actinomycetota</taxon>
        <taxon>Actinomycetes</taxon>
        <taxon>Kitasatosporales</taxon>
        <taxon>Streptomycetaceae</taxon>
        <taxon>Streptomyces</taxon>
    </lineage>
</organism>
<gene>
    <name evidence="3" type="ORF">VO63_09055</name>
</gene>
<dbReference type="SUPFAM" id="SSF50969">
    <property type="entry name" value="YVTN repeat-like/Quinoprotein amine dehydrogenase"/>
    <property type="match status" value="1"/>
</dbReference>
<feature type="compositionally biased region" description="Low complexity" evidence="1">
    <location>
        <begin position="34"/>
        <end position="46"/>
    </location>
</feature>
<reference evidence="3 4" key="1">
    <citation type="submission" date="2015-05" db="EMBL/GenBank/DDBJ databases">
        <title>Draft Genome assembly of Streptomyces showdoensis.</title>
        <authorList>
            <person name="Thapa K.K."/>
            <person name="Metsa-Ketela M."/>
        </authorList>
    </citation>
    <scope>NUCLEOTIDE SEQUENCE [LARGE SCALE GENOMIC DNA]</scope>
    <source>
        <strain evidence="3 4">ATCC 15227</strain>
    </source>
</reference>
<dbReference type="InterPro" id="IPR006311">
    <property type="entry name" value="TAT_signal"/>
</dbReference>
<proteinExistence type="predicted"/>
<protein>
    <recommendedName>
        <fullName evidence="5">Lipoprotein</fullName>
    </recommendedName>
</protein>
<dbReference type="PROSITE" id="PS51257">
    <property type="entry name" value="PROKAR_LIPOPROTEIN"/>
    <property type="match status" value="1"/>
</dbReference>
<evidence type="ECO:0000313" key="4">
    <source>
        <dbReference type="Proteomes" id="UP000265325"/>
    </source>
</evidence>
<evidence type="ECO:0000256" key="2">
    <source>
        <dbReference type="SAM" id="SignalP"/>
    </source>
</evidence>
<dbReference type="AlphaFoldDB" id="A0A2P2GS12"/>
<accession>A0A2P2GS12</accession>
<dbReference type="RefSeq" id="WP_046907109.1">
    <property type="nucleotide sequence ID" value="NZ_BAAAXG010000026.1"/>
</dbReference>
<keyword evidence="4" id="KW-1185">Reference proteome</keyword>
<sequence length="402" mass="40899">MGTSGRRRLLSPPLLTGALLLAGCSSGGGPEPAPARTSPTSATSSASSSASAAASASAPAVRAAACRVALPAAWRSAFAAGAYRPPQGEHAVLTETGPGWTVLQLTGAAGRRAVLVRRGEAAPRTLLRFADPVEHQLLAADFDGRRWAVFAVLEGRTLDSPWSLYVWDAATGGSRRLARADRPGPLPRPFVRDGTVLWAQGTGSGKAAVLAAPAGGGTARAWHTGVLDGPFAAGGLLVWREAVGNGTRLAAVSLRDGRPAALPPPVAALRDIRSAVSDGTTWAWVAGETAPRLMVWRAGEARPSAAVTASPAVDGMDQLRVSGRLVTWRTPETSYGLDLDAGAYAEITPAYGYAQAAGGALALAYSVGDAKATGARAVIQVVDADRLPGLPRCGGSAATDAP</sequence>
<dbReference type="EMBL" id="LAQS01000010">
    <property type="protein sequence ID" value="KKZ74274.1"/>
    <property type="molecule type" value="Genomic_DNA"/>
</dbReference>
<evidence type="ECO:0008006" key="5">
    <source>
        <dbReference type="Google" id="ProtNLM"/>
    </source>
</evidence>
<feature type="chain" id="PRO_5038948740" description="Lipoprotein" evidence="2">
    <location>
        <begin position="28"/>
        <end position="402"/>
    </location>
</feature>
<feature type="signal peptide" evidence="2">
    <location>
        <begin position="1"/>
        <end position="27"/>
    </location>
</feature>
<feature type="region of interest" description="Disordered" evidence="1">
    <location>
        <begin position="26"/>
        <end position="46"/>
    </location>
</feature>
<dbReference type="InterPro" id="IPR011044">
    <property type="entry name" value="Quino_amine_DH_bsu"/>
</dbReference>
<evidence type="ECO:0000313" key="3">
    <source>
        <dbReference type="EMBL" id="KKZ74274.1"/>
    </source>
</evidence>
<name>A0A2P2GS12_STREW</name>
<evidence type="ECO:0000256" key="1">
    <source>
        <dbReference type="SAM" id="MobiDB-lite"/>
    </source>
</evidence>
<dbReference type="PROSITE" id="PS51318">
    <property type="entry name" value="TAT"/>
    <property type="match status" value="1"/>
</dbReference>
<dbReference type="Proteomes" id="UP000265325">
    <property type="component" value="Unassembled WGS sequence"/>
</dbReference>
<keyword evidence="2" id="KW-0732">Signal</keyword>
<comment type="caution">
    <text evidence="3">The sequence shown here is derived from an EMBL/GenBank/DDBJ whole genome shotgun (WGS) entry which is preliminary data.</text>
</comment>